<dbReference type="InterPro" id="IPR025714">
    <property type="entry name" value="Methyltranfer_dom"/>
</dbReference>
<dbReference type="Gene3D" id="3.40.50.150">
    <property type="entry name" value="Vaccinia Virus protein VP39"/>
    <property type="match status" value="1"/>
</dbReference>
<dbReference type="EMBL" id="LGRX02017602">
    <property type="protein sequence ID" value="KAK3260535.1"/>
    <property type="molecule type" value="Genomic_DNA"/>
</dbReference>
<dbReference type="PANTHER" id="PTHR12176">
    <property type="entry name" value="SAM-DEPENDENT METHYLTRANSFERASE SUPERFAMILY PROTEIN"/>
    <property type="match status" value="1"/>
</dbReference>
<dbReference type="InterPro" id="IPR051419">
    <property type="entry name" value="Lys/N-term_MeTrsfase_sf"/>
</dbReference>
<keyword evidence="3" id="KW-0808">Transferase</keyword>
<evidence type="ECO:0000256" key="3">
    <source>
        <dbReference type="ARBA" id="ARBA00022679"/>
    </source>
</evidence>
<organism evidence="5 6">
    <name type="scientific">Cymbomonas tetramitiformis</name>
    <dbReference type="NCBI Taxonomy" id="36881"/>
    <lineage>
        <taxon>Eukaryota</taxon>
        <taxon>Viridiplantae</taxon>
        <taxon>Chlorophyta</taxon>
        <taxon>Pyramimonadophyceae</taxon>
        <taxon>Pyramimonadales</taxon>
        <taxon>Pyramimonadaceae</taxon>
        <taxon>Cymbomonas</taxon>
    </lineage>
</organism>
<keyword evidence="6" id="KW-1185">Reference proteome</keyword>
<dbReference type="GO" id="GO:0032259">
    <property type="term" value="P:methylation"/>
    <property type="evidence" value="ECO:0007669"/>
    <property type="project" value="UniProtKB-KW"/>
</dbReference>
<dbReference type="InterPro" id="IPR029063">
    <property type="entry name" value="SAM-dependent_MTases_sf"/>
</dbReference>
<proteinExistence type="inferred from homology"/>
<dbReference type="Proteomes" id="UP001190700">
    <property type="component" value="Unassembled WGS sequence"/>
</dbReference>
<feature type="domain" description="Methyltransferase" evidence="4">
    <location>
        <begin position="65"/>
        <end position="183"/>
    </location>
</feature>
<dbReference type="SUPFAM" id="SSF53335">
    <property type="entry name" value="S-adenosyl-L-methionine-dependent methyltransferases"/>
    <property type="match status" value="1"/>
</dbReference>
<dbReference type="AlphaFoldDB" id="A0AAE0FJB3"/>
<evidence type="ECO:0000313" key="5">
    <source>
        <dbReference type="EMBL" id="KAK3260535.1"/>
    </source>
</evidence>
<comment type="caution">
    <text evidence="5">The sequence shown here is derived from an EMBL/GenBank/DDBJ whole genome shotgun (WGS) entry which is preliminary data.</text>
</comment>
<evidence type="ECO:0000256" key="2">
    <source>
        <dbReference type="ARBA" id="ARBA00022603"/>
    </source>
</evidence>
<protein>
    <recommendedName>
        <fullName evidence="4">Methyltransferase domain-containing protein</fullName>
    </recommendedName>
</protein>
<comment type="similarity">
    <text evidence="1">Belongs to the methyltransferase superfamily.</text>
</comment>
<sequence length="295" mass="32286">MPKRKATESIYDDRGSQQDGYTNYAFYAEKQYWCGRYVKDRGETFEWFSKVEPLIPLLTLLIPGSESTVLEIGCGTSQLLTALRQSSQHFGDLIGIDFSPEAVASATSDANKSCVSPTPRYLLADARDLSNVASECSIDAVIEKGTFAGMLSSPNGEEIMAGVLAEVHRVLTDDGILISLSPHDPEDPTEGKNGLVVLEEMLLPPLLHAAEATGHYYTVDIHSGESFRGIHAYVLRKRLRGRARNRSLGRYKLAVLIKYGKLIVPLPPESTPDGDPLVKMKDLVAVPYPSGTELS</sequence>
<reference evidence="5 6" key="1">
    <citation type="journal article" date="2015" name="Genome Biol. Evol.">
        <title>Comparative Genomics of a Bacterivorous Green Alga Reveals Evolutionary Causalities and Consequences of Phago-Mixotrophic Mode of Nutrition.</title>
        <authorList>
            <person name="Burns J.A."/>
            <person name="Paasch A."/>
            <person name="Narechania A."/>
            <person name="Kim E."/>
        </authorList>
    </citation>
    <scope>NUCLEOTIDE SEQUENCE [LARGE SCALE GENOMIC DNA]</scope>
    <source>
        <strain evidence="5 6">PLY_AMNH</strain>
    </source>
</reference>
<evidence type="ECO:0000313" key="6">
    <source>
        <dbReference type="Proteomes" id="UP001190700"/>
    </source>
</evidence>
<gene>
    <name evidence="5" type="ORF">CYMTET_30509</name>
</gene>
<name>A0AAE0FJB3_9CHLO</name>
<keyword evidence="2" id="KW-0489">Methyltransferase</keyword>
<dbReference type="Pfam" id="PF13847">
    <property type="entry name" value="Methyltransf_31"/>
    <property type="match status" value="1"/>
</dbReference>
<accession>A0AAE0FJB3</accession>
<evidence type="ECO:0000256" key="1">
    <source>
        <dbReference type="ARBA" id="ARBA00008361"/>
    </source>
</evidence>
<dbReference type="GO" id="GO:0008168">
    <property type="term" value="F:methyltransferase activity"/>
    <property type="evidence" value="ECO:0007669"/>
    <property type="project" value="UniProtKB-KW"/>
</dbReference>
<evidence type="ECO:0000259" key="4">
    <source>
        <dbReference type="Pfam" id="PF13847"/>
    </source>
</evidence>
<dbReference type="CDD" id="cd02440">
    <property type="entry name" value="AdoMet_MTases"/>
    <property type="match status" value="1"/>
</dbReference>